<name>A0ABU0CYN8_9BACI</name>
<sequence length="72" mass="8870">MLQHFQLRPLYDETKLPGWNFSFYFHQQKYTGIYHPNGNIEWKSISPDEHHLLALEKQIHDLMIFHIYDNQR</sequence>
<evidence type="ECO:0008006" key="3">
    <source>
        <dbReference type="Google" id="ProtNLM"/>
    </source>
</evidence>
<gene>
    <name evidence="1" type="ORF">J2S14_000048</name>
</gene>
<dbReference type="InterPro" id="IPR017263">
    <property type="entry name" value="UCP037692"/>
</dbReference>
<comment type="caution">
    <text evidence="1">The sequence shown here is derived from an EMBL/GenBank/DDBJ whole genome shotgun (WGS) entry which is preliminary data.</text>
</comment>
<dbReference type="Proteomes" id="UP001232343">
    <property type="component" value="Unassembled WGS sequence"/>
</dbReference>
<dbReference type="RefSeq" id="WP_244679518.1">
    <property type="nucleotide sequence ID" value="NZ_JALIRM010000001.1"/>
</dbReference>
<proteinExistence type="predicted"/>
<dbReference type="Pfam" id="PF17277">
    <property type="entry name" value="DUF5342"/>
    <property type="match status" value="1"/>
</dbReference>
<protein>
    <recommendedName>
        <fullName evidence="3">YheE family protein</fullName>
    </recommendedName>
</protein>
<reference evidence="1 2" key="1">
    <citation type="submission" date="2023-07" db="EMBL/GenBank/DDBJ databases">
        <title>Genomic Encyclopedia of Type Strains, Phase IV (KMG-IV): sequencing the most valuable type-strain genomes for metagenomic binning, comparative biology and taxonomic classification.</title>
        <authorList>
            <person name="Goeker M."/>
        </authorList>
    </citation>
    <scope>NUCLEOTIDE SEQUENCE [LARGE SCALE GENOMIC DNA]</scope>
    <source>
        <strain evidence="1 2">DSM 27848</strain>
    </source>
</reference>
<evidence type="ECO:0000313" key="1">
    <source>
        <dbReference type="EMBL" id="MDQ0341255.1"/>
    </source>
</evidence>
<keyword evidence="2" id="KW-1185">Reference proteome</keyword>
<accession>A0ABU0CYN8</accession>
<evidence type="ECO:0000313" key="2">
    <source>
        <dbReference type="Proteomes" id="UP001232343"/>
    </source>
</evidence>
<dbReference type="EMBL" id="JAUSUO010000001">
    <property type="protein sequence ID" value="MDQ0341255.1"/>
    <property type="molecule type" value="Genomic_DNA"/>
</dbReference>
<organism evidence="1 2">
    <name type="scientific">Lederbergia wuyishanensis</name>
    <dbReference type="NCBI Taxonomy" id="1347903"/>
    <lineage>
        <taxon>Bacteria</taxon>
        <taxon>Bacillati</taxon>
        <taxon>Bacillota</taxon>
        <taxon>Bacilli</taxon>
        <taxon>Bacillales</taxon>
        <taxon>Bacillaceae</taxon>
        <taxon>Lederbergia</taxon>
    </lineage>
</organism>
<dbReference type="PIRSF" id="PIRSF037692">
    <property type="entry name" value="UCP037692"/>
    <property type="match status" value="1"/>
</dbReference>